<evidence type="ECO:0000256" key="7">
    <source>
        <dbReference type="ARBA" id="ARBA00025526"/>
    </source>
</evidence>
<dbReference type="GO" id="GO:0003924">
    <property type="term" value="F:GTPase activity"/>
    <property type="evidence" value="ECO:0007669"/>
    <property type="project" value="InterPro"/>
</dbReference>
<organism evidence="10 11">
    <name type="scientific">Candidatus Kutchimonas denitrificans</name>
    <dbReference type="NCBI Taxonomy" id="3056748"/>
    <lineage>
        <taxon>Bacteria</taxon>
        <taxon>Pseudomonadati</taxon>
        <taxon>Gemmatimonadota</taxon>
        <taxon>Gemmatimonadia</taxon>
        <taxon>Candidatus Palauibacterales</taxon>
        <taxon>Candidatus Palauibacteraceae</taxon>
        <taxon>Candidatus Kutchimonas</taxon>
    </lineage>
</organism>
<dbReference type="Pfam" id="PF03144">
    <property type="entry name" value="GTP_EFTU_D2"/>
    <property type="match status" value="1"/>
</dbReference>
<evidence type="ECO:0000256" key="1">
    <source>
        <dbReference type="ARBA" id="ARBA00004496"/>
    </source>
</evidence>
<dbReference type="Gene3D" id="2.40.30.10">
    <property type="entry name" value="Translation factors"/>
    <property type="match status" value="2"/>
</dbReference>
<dbReference type="GO" id="GO:0001514">
    <property type="term" value="P:selenocysteine incorporation"/>
    <property type="evidence" value="ECO:0007669"/>
    <property type="project" value="InterPro"/>
</dbReference>
<dbReference type="InterPro" id="IPR009001">
    <property type="entry name" value="Transl_elong_EF1A/Init_IF2_C"/>
</dbReference>
<reference evidence="10 11" key="1">
    <citation type="submission" date="2020-01" db="EMBL/GenBank/DDBJ databases">
        <title>Genomes assembled from Gulf of Kutch pelagic sediment metagenomes.</title>
        <authorList>
            <person name="Chandrashekar M."/>
            <person name="Mahajan M.S."/>
            <person name="Dave K.J."/>
            <person name="Vatsa P."/>
            <person name="Nathani N.M."/>
        </authorList>
    </citation>
    <scope>NUCLEOTIDE SEQUENCE [LARGE SCALE GENOMIC DNA]</scope>
    <source>
        <strain evidence="10">KS3-K002</strain>
    </source>
</reference>
<dbReference type="NCBIfam" id="TIGR00475">
    <property type="entry name" value="selB"/>
    <property type="match status" value="1"/>
</dbReference>
<keyword evidence="4" id="KW-0547">Nucleotide-binding</keyword>
<dbReference type="Gene3D" id="1.10.10.2770">
    <property type="match status" value="1"/>
</dbReference>
<dbReference type="CDD" id="cd15491">
    <property type="entry name" value="selB_III"/>
    <property type="match status" value="1"/>
</dbReference>
<dbReference type="InterPro" id="IPR031157">
    <property type="entry name" value="G_TR_CS"/>
</dbReference>
<dbReference type="PANTHER" id="PTHR43721:SF22">
    <property type="entry name" value="ELONGATION FACTOR TU, MITOCHONDRIAL"/>
    <property type="match status" value="1"/>
</dbReference>
<evidence type="ECO:0000256" key="4">
    <source>
        <dbReference type="ARBA" id="ARBA00022741"/>
    </source>
</evidence>
<dbReference type="SUPFAM" id="SSF46785">
    <property type="entry name" value="Winged helix' DNA-binding domain"/>
    <property type="match status" value="2"/>
</dbReference>
<comment type="caution">
    <text evidence="10">The sequence shown here is derived from an EMBL/GenBank/DDBJ whole genome shotgun (WGS) entry which is preliminary data.</text>
</comment>
<keyword evidence="3" id="KW-0963">Cytoplasm</keyword>
<gene>
    <name evidence="10" type="primary">selB</name>
    <name evidence="10" type="ORF">GWO12_11450</name>
</gene>
<dbReference type="SUPFAM" id="SSF50447">
    <property type="entry name" value="Translation proteins"/>
    <property type="match status" value="1"/>
</dbReference>
<dbReference type="Proteomes" id="UP000702544">
    <property type="component" value="Unassembled WGS sequence"/>
</dbReference>
<dbReference type="GO" id="GO:0005737">
    <property type="term" value="C:cytoplasm"/>
    <property type="evidence" value="ECO:0007669"/>
    <property type="project" value="UniProtKB-SubCell"/>
</dbReference>
<evidence type="ECO:0000313" key="10">
    <source>
        <dbReference type="EMBL" id="NIR75707.1"/>
    </source>
</evidence>
<dbReference type="InterPro" id="IPR004535">
    <property type="entry name" value="Transl_elong_SelB"/>
</dbReference>
<dbReference type="SUPFAM" id="SSF52540">
    <property type="entry name" value="P-loop containing nucleoside triphosphate hydrolases"/>
    <property type="match status" value="1"/>
</dbReference>
<dbReference type="InterPro" id="IPR036388">
    <property type="entry name" value="WH-like_DNA-bd_sf"/>
</dbReference>
<protein>
    <recommendedName>
        <fullName evidence="2">Selenocysteine-specific elongation factor</fullName>
    </recommendedName>
    <alternativeName>
        <fullName evidence="8">SelB translation factor</fullName>
    </alternativeName>
</protein>
<feature type="domain" description="Tr-type G" evidence="9">
    <location>
        <begin position="1"/>
        <end position="173"/>
    </location>
</feature>
<evidence type="ECO:0000256" key="6">
    <source>
        <dbReference type="ARBA" id="ARBA00023134"/>
    </source>
</evidence>
<comment type="subcellular location">
    <subcellularLocation>
        <location evidence="1">Cytoplasm</location>
    </subcellularLocation>
</comment>
<keyword evidence="5" id="KW-0648">Protein biosynthesis</keyword>
<dbReference type="GO" id="GO:0005525">
    <property type="term" value="F:GTP binding"/>
    <property type="evidence" value="ECO:0007669"/>
    <property type="project" value="UniProtKB-KW"/>
</dbReference>
<dbReference type="InterPro" id="IPR050055">
    <property type="entry name" value="EF-Tu_GTPase"/>
</dbReference>
<dbReference type="Pfam" id="PF09107">
    <property type="entry name" value="WHD_3rd_SelB"/>
    <property type="match status" value="1"/>
</dbReference>
<dbReference type="InterPro" id="IPR004161">
    <property type="entry name" value="EFTu-like_2"/>
</dbReference>
<evidence type="ECO:0000259" key="9">
    <source>
        <dbReference type="PROSITE" id="PS51722"/>
    </source>
</evidence>
<evidence type="ECO:0000256" key="2">
    <source>
        <dbReference type="ARBA" id="ARBA00015953"/>
    </source>
</evidence>
<dbReference type="InterPro" id="IPR015191">
    <property type="entry name" value="SelB_WHD4"/>
</dbReference>
<dbReference type="AlphaFoldDB" id="A0AAE5CBD5"/>
<proteinExistence type="predicted"/>
<dbReference type="InterPro" id="IPR027417">
    <property type="entry name" value="P-loop_NTPase"/>
</dbReference>
<dbReference type="InterPro" id="IPR009000">
    <property type="entry name" value="Transl_B-barrel_sf"/>
</dbReference>
<dbReference type="InterPro" id="IPR000795">
    <property type="entry name" value="T_Tr_GTP-bd_dom"/>
</dbReference>
<dbReference type="GO" id="GO:0003723">
    <property type="term" value="F:RNA binding"/>
    <property type="evidence" value="ECO:0007669"/>
    <property type="project" value="InterPro"/>
</dbReference>
<dbReference type="Pfam" id="PF00009">
    <property type="entry name" value="GTP_EFTU"/>
    <property type="match status" value="1"/>
</dbReference>
<dbReference type="PANTHER" id="PTHR43721">
    <property type="entry name" value="ELONGATION FACTOR TU-RELATED"/>
    <property type="match status" value="1"/>
</dbReference>
<keyword evidence="6" id="KW-0342">GTP-binding</keyword>
<name>A0AAE5CBD5_9BACT</name>
<sequence length="633" mass="68089">MRSVILGTAGHVDHGKTALVEALTGVNTDRWEEERERGITIDLGFARFPSDEPDLEISVVDVPGHEDFVKNMLAGATGIDLLLLVVAADEGPMPQTREHLWIARLLGVRRGVVAITKSDLVEPDWCGLVAESVREELQTVFGPVDWPLVVASAVTGEGVTELKAAIDAAARAVEAREEHDLFRLPVDRSFSVRGVGTVVTGTVWSGHVDVGRELRVLPGATAARVRGIQIHGAEAERAHAGQRAALALASIDRDEVERGRLLVSDPVWRATRQLDARIHTLAGSPWPIRHWQRVRFHLGTAEVLARVVLPQGVTLRPGEGGIAQLRLEGPVVARAGDRFVLRFYSPVTTIGGGVVIDPWARRRGRAALAAAAAEENLVELDPGERVGRAVARQETGASAEELAVLAGLRPGRVDEALSGLATAGAVREVGGRWYSKEALEAVRRRVLDVLDSEHRRDSGARGVSLEALRGAAGPGGPLVDDVLADLEAAGAVRVEGSVAARAGHVPTLDPEDRALADDAVARLQRDHLAPPGLKELAAELRVAPSDLLRVLKFLAERGVLVAVTPDLYYHVDAFDEVRNRVREALEGGRPGRPSELREALGVSRKYLIPLLEYLDAAGFTRRTPAGRVLREGM</sequence>
<evidence type="ECO:0000256" key="3">
    <source>
        <dbReference type="ARBA" id="ARBA00022490"/>
    </source>
</evidence>
<comment type="function">
    <text evidence="7">Translation factor necessary for the incorporation of selenocysteine into proteins. It probably replaces EF-Tu for the insertion of selenocysteine directed by the UGA codon. SelB binds GTP and GDP.</text>
</comment>
<dbReference type="Gene3D" id="1.10.10.10">
    <property type="entry name" value="Winged helix-like DNA-binding domain superfamily/Winged helix DNA-binding domain"/>
    <property type="match status" value="1"/>
</dbReference>
<dbReference type="GO" id="GO:0003746">
    <property type="term" value="F:translation elongation factor activity"/>
    <property type="evidence" value="ECO:0007669"/>
    <property type="project" value="UniProtKB-KW"/>
</dbReference>
<dbReference type="EMBL" id="JAACAK010000091">
    <property type="protein sequence ID" value="NIR75707.1"/>
    <property type="molecule type" value="Genomic_DNA"/>
</dbReference>
<dbReference type="CDD" id="cd04171">
    <property type="entry name" value="SelB"/>
    <property type="match status" value="1"/>
</dbReference>
<dbReference type="SUPFAM" id="SSF50465">
    <property type="entry name" value="EF-Tu/eEF-1alpha/eIF2-gamma C-terminal domain"/>
    <property type="match status" value="1"/>
</dbReference>
<evidence type="ECO:0000256" key="8">
    <source>
        <dbReference type="ARBA" id="ARBA00031615"/>
    </source>
</evidence>
<accession>A0AAE5CBD5</accession>
<evidence type="ECO:0000313" key="11">
    <source>
        <dbReference type="Proteomes" id="UP000702544"/>
    </source>
</evidence>
<dbReference type="PROSITE" id="PS51722">
    <property type="entry name" value="G_TR_2"/>
    <property type="match status" value="1"/>
</dbReference>
<dbReference type="PROSITE" id="PS00301">
    <property type="entry name" value="G_TR_1"/>
    <property type="match status" value="1"/>
</dbReference>
<dbReference type="Gene3D" id="3.40.50.300">
    <property type="entry name" value="P-loop containing nucleotide triphosphate hydrolases"/>
    <property type="match status" value="1"/>
</dbReference>
<dbReference type="InterPro" id="IPR057335">
    <property type="entry name" value="Beta-barrel_SelB"/>
</dbReference>
<dbReference type="InterPro" id="IPR036390">
    <property type="entry name" value="WH_DNA-bd_sf"/>
</dbReference>
<dbReference type="Pfam" id="PF25461">
    <property type="entry name" value="Beta-barrel_SelB"/>
    <property type="match status" value="1"/>
</dbReference>
<evidence type="ECO:0000256" key="5">
    <source>
        <dbReference type="ARBA" id="ARBA00022917"/>
    </source>
</evidence>
<keyword evidence="10" id="KW-0251">Elongation factor</keyword>
<dbReference type="PRINTS" id="PR00315">
    <property type="entry name" value="ELONGATNFCT"/>
</dbReference>